<proteinExistence type="predicted"/>
<comment type="caution">
    <text evidence="2">The sequence shown here is derived from an EMBL/GenBank/DDBJ whole genome shotgun (WGS) entry which is preliminary data.</text>
</comment>
<organism evidence="2 3">
    <name type="scientific">Psilocybe cf. subviscida</name>
    <dbReference type="NCBI Taxonomy" id="2480587"/>
    <lineage>
        <taxon>Eukaryota</taxon>
        <taxon>Fungi</taxon>
        <taxon>Dikarya</taxon>
        <taxon>Basidiomycota</taxon>
        <taxon>Agaricomycotina</taxon>
        <taxon>Agaricomycetes</taxon>
        <taxon>Agaricomycetidae</taxon>
        <taxon>Agaricales</taxon>
        <taxon>Agaricineae</taxon>
        <taxon>Strophariaceae</taxon>
        <taxon>Psilocybe</taxon>
    </lineage>
</organism>
<accession>A0A8H5AVV0</accession>
<protein>
    <submittedName>
        <fullName evidence="2">Uncharacterized protein</fullName>
    </submittedName>
</protein>
<dbReference type="Proteomes" id="UP000567179">
    <property type="component" value="Unassembled WGS sequence"/>
</dbReference>
<evidence type="ECO:0000313" key="2">
    <source>
        <dbReference type="EMBL" id="KAF5312020.1"/>
    </source>
</evidence>
<evidence type="ECO:0000256" key="1">
    <source>
        <dbReference type="SAM" id="MobiDB-lite"/>
    </source>
</evidence>
<keyword evidence="3" id="KW-1185">Reference proteome</keyword>
<dbReference type="EMBL" id="JAACJJ010000056">
    <property type="protein sequence ID" value="KAF5312020.1"/>
    <property type="molecule type" value="Genomic_DNA"/>
</dbReference>
<feature type="compositionally biased region" description="Acidic residues" evidence="1">
    <location>
        <begin position="104"/>
        <end position="124"/>
    </location>
</feature>
<evidence type="ECO:0000313" key="3">
    <source>
        <dbReference type="Proteomes" id="UP000567179"/>
    </source>
</evidence>
<dbReference type="OrthoDB" id="10003767at2759"/>
<feature type="region of interest" description="Disordered" evidence="1">
    <location>
        <begin position="101"/>
        <end position="124"/>
    </location>
</feature>
<name>A0A8H5AVV0_9AGAR</name>
<dbReference type="AlphaFoldDB" id="A0A8H5AVV0"/>
<gene>
    <name evidence="2" type="ORF">D9619_003667</name>
</gene>
<sequence>MEEVHGNVDLARASMYREAGYYLKFHEVMCSSLGLWKQHEAWVRETYWRLRSAGKSVVQVGKSKIEVGDAMPIIGPNVYHAKVRRPVRELRMVEEEQDRWVRDVEDESDVNQTDEEGESDDLEP</sequence>
<reference evidence="2 3" key="1">
    <citation type="journal article" date="2020" name="ISME J.">
        <title>Uncovering the hidden diversity of litter-decomposition mechanisms in mushroom-forming fungi.</title>
        <authorList>
            <person name="Floudas D."/>
            <person name="Bentzer J."/>
            <person name="Ahren D."/>
            <person name="Johansson T."/>
            <person name="Persson P."/>
            <person name="Tunlid A."/>
        </authorList>
    </citation>
    <scope>NUCLEOTIDE SEQUENCE [LARGE SCALE GENOMIC DNA]</scope>
    <source>
        <strain evidence="2 3">CBS 101986</strain>
    </source>
</reference>